<evidence type="ECO:0000313" key="3">
    <source>
        <dbReference type="Proteomes" id="UP000663864"/>
    </source>
</evidence>
<organism evidence="1 3">
    <name type="scientific">Rotaria sordida</name>
    <dbReference type="NCBI Taxonomy" id="392033"/>
    <lineage>
        <taxon>Eukaryota</taxon>
        <taxon>Metazoa</taxon>
        <taxon>Spiralia</taxon>
        <taxon>Gnathifera</taxon>
        <taxon>Rotifera</taxon>
        <taxon>Eurotatoria</taxon>
        <taxon>Bdelloidea</taxon>
        <taxon>Philodinida</taxon>
        <taxon>Philodinidae</taxon>
        <taxon>Rotaria</taxon>
    </lineage>
</organism>
<dbReference type="Pfam" id="PF02992">
    <property type="entry name" value="Transposase_21"/>
    <property type="match status" value="1"/>
</dbReference>
<evidence type="ECO:0008006" key="4">
    <source>
        <dbReference type="Google" id="ProtNLM"/>
    </source>
</evidence>
<dbReference type="InterPro" id="IPR004242">
    <property type="entry name" value="Transposase_21"/>
</dbReference>
<gene>
    <name evidence="2" type="ORF">JBS370_LOCUS32177</name>
    <name evidence="1" type="ORF">ZHD862_LOCUS22781</name>
</gene>
<reference evidence="1" key="1">
    <citation type="submission" date="2021-02" db="EMBL/GenBank/DDBJ databases">
        <authorList>
            <person name="Nowell W R."/>
        </authorList>
    </citation>
    <scope>NUCLEOTIDE SEQUENCE</scope>
</reference>
<dbReference type="Proteomes" id="UP000663864">
    <property type="component" value="Unassembled WGS sequence"/>
</dbReference>
<dbReference type="Proteomes" id="UP000663836">
    <property type="component" value="Unassembled WGS sequence"/>
</dbReference>
<dbReference type="AlphaFoldDB" id="A0A814W429"/>
<name>A0A814W429_9BILA</name>
<accession>A0A814W429</accession>
<sequence>MSNKHFYRTTGSERKRKCRRQTTAIKLDSKLNEFQTNCSDSDAVEETTDEIQMPVKDFFTYSENIDYQFDDEEPLNMQHPIIESSSENEEESGDDEDDNDDIREIINLFNINRERKLYTSCNLSIYDACIEVVKLSRDLNLNKLQIQRLLNGLRLLLPSENKLPRTASGLLKIVDVNSSKKVSYYCRQCFHPLLSVQQIACTNECSLNNQRRSFKNISELVTCDVKKEILTTAKRYIDLIQEYQYESNIIFPGDLLNGQIYKNLPSNSSNNLTLMLHTDGAPVTKIGGKSLWPVQCTLVEIPPPLRDRVDSTMIFGAWLGSTHPNRDLLWAKIVEQISDLFKNGITIITNAGKRLKFSIRAQLVTFDLPALAQNCNIIQFNGYDACPDCNIHGIVIDRQVFYPHSKKPFAPKTDHDYISLATQRTTSAASKGIKGPTPLTQILIFPDQIAKDYMHLVCSGHFKTLITYWEKILLPGVFEQSSNYLISIALPHSFRYQFSPLVQYRQWKTKMFRDFLLYISPVFVSLFLPDSLAIHFLHYFVYYEHIADYYGEKSLLCTLHLHLHLKNQVLKHGALVFTSCFARESYIGQSVKWCLGKKYILEQFITWYNVDRSLALTNSIKLSNMFYIEKLNETFMDKSFIQNYQSKLIICASKKKIDLTEAIFYSRYSRGFKTFHSRAYTRAGNGVSHLVSVLNKTCPMKRKKCFGDILFYLYSHDHNYAFIRQYKCINSNISNALPTVSVPQFINDKLNSYYGFYKNKQYSYKIILVADISNKVINMKWTDDIFVYTEVVCEWEHD</sequence>
<evidence type="ECO:0000313" key="2">
    <source>
        <dbReference type="EMBL" id="CAF4110601.1"/>
    </source>
</evidence>
<evidence type="ECO:0000313" key="1">
    <source>
        <dbReference type="EMBL" id="CAF1199868.1"/>
    </source>
</evidence>
<proteinExistence type="predicted"/>
<dbReference type="EMBL" id="CAJOBD010008354">
    <property type="protein sequence ID" value="CAF4110601.1"/>
    <property type="molecule type" value="Genomic_DNA"/>
</dbReference>
<dbReference type="PANTHER" id="PTHR33053">
    <property type="entry name" value="PROTEIN, PUTATIVE-RELATED"/>
    <property type="match status" value="1"/>
</dbReference>
<dbReference type="EMBL" id="CAJNOT010001441">
    <property type="protein sequence ID" value="CAF1199868.1"/>
    <property type="molecule type" value="Genomic_DNA"/>
</dbReference>
<comment type="caution">
    <text evidence="1">The sequence shown here is derived from an EMBL/GenBank/DDBJ whole genome shotgun (WGS) entry which is preliminary data.</text>
</comment>
<protein>
    <recommendedName>
        <fullName evidence="4">Transposase domain-containing protein</fullName>
    </recommendedName>
</protein>